<dbReference type="AlphaFoldDB" id="A0A1R3KWD5"/>
<dbReference type="Proteomes" id="UP000187203">
    <property type="component" value="Unassembled WGS sequence"/>
</dbReference>
<name>A0A1R3KWD5_9ROSI</name>
<keyword evidence="2" id="KW-1185">Reference proteome</keyword>
<evidence type="ECO:0000313" key="2">
    <source>
        <dbReference type="Proteomes" id="UP000187203"/>
    </source>
</evidence>
<protein>
    <submittedName>
        <fullName evidence="1">Uncharacterized protein</fullName>
    </submittedName>
</protein>
<sequence>MAIDLRKNKVAIGLRQSQIGFEFLTWPIRPLTLL</sequence>
<organism evidence="1 2">
    <name type="scientific">Corchorus olitorius</name>
    <dbReference type="NCBI Taxonomy" id="93759"/>
    <lineage>
        <taxon>Eukaryota</taxon>
        <taxon>Viridiplantae</taxon>
        <taxon>Streptophyta</taxon>
        <taxon>Embryophyta</taxon>
        <taxon>Tracheophyta</taxon>
        <taxon>Spermatophyta</taxon>
        <taxon>Magnoliopsida</taxon>
        <taxon>eudicotyledons</taxon>
        <taxon>Gunneridae</taxon>
        <taxon>Pentapetalae</taxon>
        <taxon>rosids</taxon>
        <taxon>malvids</taxon>
        <taxon>Malvales</taxon>
        <taxon>Malvaceae</taxon>
        <taxon>Grewioideae</taxon>
        <taxon>Apeibeae</taxon>
        <taxon>Corchorus</taxon>
    </lineage>
</organism>
<gene>
    <name evidence="1" type="ORF">COLO4_03815</name>
</gene>
<accession>A0A1R3KWD5</accession>
<dbReference type="EMBL" id="AWUE01010684">
    <property type="protein sequence ID" value="OMP11434.1"/>
    <property type="molecule type" value="Genomic_DNA"/>
</dbReference>
<proteinExistence type="predicted"/>
<comment type="caution">
    <text evidence="1">The sequence shown here is derived from an EMBL/GenBank/DDBJ whole genome shotgun (WGS) entry which is preliminary data.</text>
</comment>
<evidence type="ECO:0000313" key="1">
    <source>
        <dbReference type="EMBL" id="OMP11434.1"/>
    </source>
</evidence>
<reference evidence="2" key="1">
    <citation type="submission" date="2013-09" db="EMBL/GenBank/DDBJ databases">
        <title>Corchorus olitorius genome sequencing.</title>
        <authorList>
            <person name="Alam M."/>
            <person name="Haque M.S."/>
            <person name="Islam M.S."/>
            <person name="Emdad E.M."/>
            <person name="Islam M.M."/>
            <person name="Ahmed B."/>
            <person name="Halim A."/>
            <person name="Hossen Q.M.M."/>
            <person name="Hossain M.Z."/>
            <person name="Ahmed R."/>
            <person name="Khan M.M."/>
            <person name="Islam R."/>
            <person name="Rashid M.M."/>
            <person name="Khan S.A."/>
            <person name="Rahman M.S."/>
            <person name="Alam M."/>
            <person name="Yahiya A.S."/>
            <person name="Khan M.S."/>
            <person name="Azam M.S."/>
            <person name="Haque T."/>
            <person name="Lashkar M.Z.H."/>
            <person name="Akhand A.I."/>
            <person name="Morshed G."/>
            <person name="Roy S."/>
            <person name="Uddin K.S."/>
            <person name="Rabeya T."/>
            <person name="Hossain A.S."/>
            <person name="Chowdhury A."/>
            <person name="Snigdha A.R."/>
            <person name="Mortoza M.S."/>
            <person name="Matin S.A."/>
            <person name="Hoque S.M.E."/>
            <person name="Islam M.K."/>
            <person name="Roy D.K."/>
            <person name="Haider R."/>
            <person name="Moosa M.M."/>
            <person name="Elias S.M."/>
            <person name="Hasan A.M."/>
            <person name="Jahan S."/>
            <person name="Shafiuddin M."/>
            <person name="Mahmood N."/>
            <person name="Shommy N.S."/>
        </authorList>
    </citation>
    <scope>NUCLEOTIDE SEQUENCE [LARGE SCALE GENOMIC DNA]</scope>
    <source>
        <strain evidence="2">cv. O-4</strain>
    </source>
</reference>